<dbReference type="PANTHER" id="PTHR43706">
    <property type="entry name" value="NADH DEHYDROGENASE"/>
    <property type="match status" value="1"/>
</dbReference>
<sequence length="412" mass="46395">MRPRVVIIGGGFGGVETFHRLHRLMHKRRGIDVTLIDQKNYFLFTPMLHELATGSIGRNHVTQPLREMIDCCHERFVRATAERIDLKRRVVVTDAGNYPYDYCVIAVGSRASDFGVPGVMEHALPLKTVNDCAAVRNHLVACFEAAARARSKTEREQRVHFVIVGGGATGVELAGQMGDLFRKEMRALYTAIPSDEVRITIVESGERVLQRHSEFVGTSAMRKLKELGVSIIVNTRVVKVEKNRVHLKNGDHIDACTIIWTSGVQSNADALLPHEDLDERGRVRVNEYLRMVDDEHVFALGDCAVIADTGMGVVPQTAQAAVAEAKGVAKNVRRLVRKKELVPYRHRVRGELVPIGNWFGIAELGPIRFTGRVAWLMRRGVFLLTMYSWPDRFRIALDWFLNTFSFRDTSEL</sequence>
<dbReference type="STRING" id="1802410.A3H75_01280"/>
<dbReference type="PANTHER" id="PTHR43706:SF47">
    <property type="entry name" value="EXTERNAL NADH-UBIQUINONE OXIDOREDUCTASE 1, MITOCHONDRIAL-RELATED"/>
    <property type="match status" value="1"/>
</dbReference>
<dbReference type="Pfam" id="PF07992">
    <property type="entry name" value="Pyr_redox_2"/>
    <property type="match status" value="1"/>
</dbReference>
<accession>A0A1F7VG46</accession>
<keyword evidence="3" id="KW-0285">Flavoprotein</keyword>
<dbReference type="SUPFAM" id="SSF51905">
    <property type="entry name" value="FAD/NAD(P)-binding domain"/>
    <property type="match status" value="1"/>
</dbReference>
<evidence type="ECO:0000256" key="2">
    <source>
        <dbReference type="ARBA" id="ARBA00012637"/>
    </source>
</evidence>
<reference evidence="9 10" key="1">
    <citation type="journal article" date="2016" name="Nat. Commun.">
        <title>Thousands of microbial genomes shed light on interconnected biogeochemical processes in an aquifer system.</title>
        <authorList>
            <person name="Anantharaman K."/>
            <person name="Brown C.T."/>
            <person name="Hug L.A."/>
            <person name="Sharon I."/>
            <person name="Castelle C.J."/>
            <person name="Probst A.J."/>
            <person name="Thomas B.C."/>
            <person name="Singh A."/>
            <person name="Wilkins M.J."/>
            <person name="Karaoz U."/>
            <person name="Brodie E.L."/>
            <person name="Williams K.H."/>
            <person name="Hubbard S.S."/>
            <person name="Banfield J.F."/>
        </authorList>
    </citation>
    <scope>NUCLEOTIDE SEQUENCE [LARGE SCALE GENOMIC DNA]</scope>
</reference>
<evidence type="ECO:0000256" key="1">
    <source>
        <dbReference type="ARBA" id="ARBA00005272"/>
    </source>
</evidence>
<dbReference type="PRINTS" id="PR00368">
    <property type="entry name" value="FADPNR"/>
</dbReference>
<organism evidence="9 10">
    <name type="scientific">Candidatus Uhrbacteria bacterium RIFCSPLOWO2_02_FULL_51_9</name>
    <dbReference type="NCBI Taxonomy" id="1802410"/>
    <lineage>
        <taxon>Bacteria</taxon>
        <taxon>Candidatus Uhriibacteriota</taxon>
    </lineage>
</organism>
<evidence type="ECO:0000313" key="10">
    <source>
        <dbReference type="Proteomes" id="UP000176678"/>
    </source>
</evidence>
<keyword evidence="5" id="KW-0560">Oxidoreductase</keyword>
<dbReference type="Proteomes" id="UP000176678">
    <property type="component" value="Unassembled WGS sequence"/>
</dbReference>
<dbReference type="AlphaFoldDB" id="A0A1F7VG46"/>
<dbReference type="InterPro" id="IPR036188">
    <property type="entry name" value="FAD/NAD-bd_sf"/>
</dbReference>
<evidence type="ECO:0000256" key="6">
    <source>
        <dbReference type="ARBA" id="ARBA00023027"/>
    </source>
</evidence>
<evidence type="ECO:0000256" key="5">
    <source>
        <dbReference type="ARBA" id="ARBA00023002"/>
    </source>
</evidence>
<comment type="similarity">
    <text evidence="1">Belongs to the NADH dehydrogenase family.</text>
</comment>
<gene>
    <name evidence="9" type="ORF">A3H75_01280</name>
</gene>
<evidence type="ECO:0000259" key="8">
    <source>
        <dbReference type="Pfam" id="PF07992"/>
    </source>
</evidence>
<evidence type="ECO:0000256" key="3">
    <source>
        <dbReference type="ARBA" id="ARBA00022630"/>
    </source>
</evidence>
<dbReference type="GO" id="GO:0050136">
    <property type="term" value="F:NADH dehydrogenase (quinone) (non-electrogenic) activity"/>
    <property type="evidence" value="ECO:0007669"/>
    <property type="project" value="UniProtKB-EC"/>
</dbReference>
<keyword evidence="6" id="KW-0520">NAD</keyword>
<feature type="domain" description="FAD/NAD(P)-binding" evidence="8">
    <location>
        <begin position="4"/>
        <end position="325"/>
    </location>
</feature>
<comment type="caution">
    <text evidence="9">The sequence shown here is derived from an EMBL/GenBank/DDBJ whole genome shotgun (WGS) entry which is preliminary data.</text>
</comment>
<proteinExistence type="inferred from homology"/>
<protein>
    <recommendedName>
        <fullName evidence="2">NADH:ubiquinone reductase (non-electrogenic)</fullName>
        <ecNumber evidence="2">1.6.5.9</ecNumber>
    </recommendedName>
</protein>
<dbReference type="InterPro" id="IPR023753">
    <property type="entry name" value="FAD/NAD-binding_dom"/>
</dbReference>
<evidence type="ECO:0000313" key="9">
    <source>
        <dbReference type="EMBL" id="OGL89486.1"/>
    </source>
</evidence>
<keyword evidence="4" id="KW-0274">FAD</keyword>
<dbReference type="Gene3D" id="3.50.50.100">
    <property type="match status" value="1"/>
</dbReference>
<dbReference type="EMBL" id="MGES01000001">
    <property type="protein sequence ID" value="OGL89486.1"/>
    <property type="molecule type" value="Genomic_DNA"/>
</dbReference>
<dbReference type="InterPro" id="IPR045024">
    <property type="entry name" value="NDH-2"/>
</dbReference>
<comment type="catalytic activity">
    <reaction evidence="7">
        <text>a quinone + NADH + H(+) = a quinol + NAD(+)</text>
        <dbReference type="Rhea" id="RHEA:46160"/>
        <dbReference type="ChEBI" id="CHEBI:15378"/>
        <dbReference type="ChEBI" id="CHEBI:24646"/>
        <dbReference type="ChEBI" id="CHEBI:57540"/>
        <dbReference type="ChEBI" id="CHEBI:57945"/>
        <dbReference type="ChEBI" id="CHEBI:132124"/>
        <dbReference type="EC" id="1.6.5.9"/>
    </reaction>
</comment>
<dbReference type="EC" id="1.6.5.9" evidence="2"/>
<evidence type="ECO:0000256" key="7">
    <source>
        <dbReference type="ARBA" id="ARBA00047599"/>
    </source>
</evidence>
<name>A0A1F7VG46_9BACT</name>
<evidence type="ECO:0000256" key="4">
    <source>
        <dbReference type="ARBA" id="ARBA00022827"/>
    </source>
</evidence>
<dbReference type="PRINTS" id="PR00411">
    <property type="entry name" value="PNDRDTASEI"/>
</dbReference>